<evidence type="ECO:0000256" key="3">
    <source>
        <dbReference type="ARBA" id="ARBA00022528"/>
    </source>
</evidence>
<evidence type="ECO:0000256" key="1">
    <source>
        <dbReference type="ARBA" id="ARBA00004508"/>
    </source>
</evidence>
<reference evidence="10" key="1">
    <citation type="journal article" date="2012" name="Plant Physiol.">
        <title>Characterization of an Isoflavonoid-Specific Prenyltransferase from Lupinus albus.</title>
        <authorList>
            <person name="Shen G."/>
            <person name="Huhman D."/>
            <person name="Lei Z."/>
            <person name="Snyder J."/>
            <person name="Sumner L.W."/>
            <person name="Dixon R.A."/>
        </authorList>
    </citation>
    <scope>NUCLEOTIDE SEQUENCE</scope>
    <source>
        <tissue evidence="10">Root</tissue>
    </source>
</reference>
<comment type="similarity">
    <text evidence="2">Belongs to the UbiA prenyltransferase family.</text>
</comment>
<evidence type="ECO:0000256" key="2">
    <source>
        <dbReference type="ARBA" id="ARBA00005985"/>
    </source>
</evidence>
<dbReference type="InterPro" id="IPR000537">
    <property type="entry name" value="UbiA_prenyltransferase"/>
</dbReference>
<evidence type="ECO:0000256" key="7">
    <source>
        <dbReference type="ARBA" id="ARBA00022946"/>
    </source>
</evidence>
<dbReference type="Gene3D" id="1.20.120.1780">
    <property type="entry name" value="UbiA prenyltransferase"/>
    <property type="match status" value="1"/>
</dbReference>
<dbReference type="InterPro" id="IPR044502">
    <property type="entry name" value="AtHST-like"/>
</dbReference>
<dbReference type="CDD" id="cd13960">
    <property type="entry name" value="PT_UbiA_HPT1"/>
    <property type="match status" value="1"/>
</dbReference>
<evidence type="ECO:0000256" key="5">
    <source>
        <dbReference type="ARBA" id="ARBA00022679"/>
    </source>
</evidence>
<sequence>MSAMLASCFTIPSSIKAGGNRPRSKQCGKTYYASSNVPTLWHKTEKIQKEHCAMMSSNSLQHRCKVIEDGFKYQQWKRKCTINAISEQSFEPESQAQYKKSMKDSVKDGLVAFYEFTRPYSAIPIILEATCMSLLAVEKSSDLSLIFFKGWVQTVVATLLMIIVNCGLNQLCDLEIDKINKPHLPLTSGALSIKAAIAIVAASAFLGLWFSWSSGSWPLFWNVLYNNVLAVFYSVDLPLLRWKKSSFLTAVYILTNIGVVIPIGSFLHMQTHVFKRAATLPRSMLLSTTVLSIFCIVISMIKDIPDMEGDEKFGIKSFALSLGQKRVFSICISLLQMSYGVGILVGATSPYLWSKIFTVVGHATLALVLQYRAKSVDPKSKDSVQSFYMFIWKKLFIAECLLLPLFRS</sequence>
<keyword evidence="9" id="KW-0472">Membrane</keyword>
<protein>
    <submittedName>
        <fullName evidence="10">Genistein 3'-dimethylallyltransferase</fullName>
    </submittedName>
</protein>
<keyword evidence="6" id="KW-0812">Transmembrane</keyword>
<organism evidence="10">
    <name type="scientific">Lupinus albus</name>
    <name type="common">White lupine</name>
    <name type="synonym">Lupinus termis</name>
    <dbReference type="NCBI Taxonomy" id="3870"/>
    <lineage>
        <taxon>Eukaryota</taxon>
        <taxon>Viridiplantae</taxon>
        <taxon>Streptophyta</taxon>
        <taxon>Embryophyta</taxon>
        <taxon>Tracheophyta</taxon>
        <taxon>Spermatophyta</taxon>
        <taxon>Magnoliopsida</taxon>
        <taxon>eudicotyledons</taxon>
        <taxon>Gunneridae</taxon>
        <taxon>Pentapetalae</taxon>
        <taxon>rosids</taxon>
        <taxon>fabids</taxon>
        <taxon>Fabales</taxon>
        <taxon>Fabaceae</taxon>
        <taxon>Papilionoideae</taxon>
        <taxon>50 kb inversion clade</taxon>
        <taxon>genistoids sensu lato</taxon>
        <taxon>core genistoids</taxon>
        <taxon>Genisteae</taxon>
        <taxon>Lupinus</taxon>
    </lineage>
</organism>
<dbReference type="SMR" id="I1T8E5"/>
<evidence type="ECO:0000313" key="10">
    <source>
        <dbReference type="EMBL" id="AER35706.1"/>
    </source>
</evidence>
<dbReference type="GO" id="GO:0004659">
    <property type="term" value="F:prenyltransferase activity"/>
    <property type="evidence" value="ECO:0007669"/>
    <property type="project" value="InterPro"/>
</dbReference>
<dbReference type="EMBL" id="JN228254">
    <property type="protein sequence ID" value="AER35706.1"/>
    <property type="molecule type" value="mRNA"/>
</dbReference>
<keyword evidence="7" id="KW-0809">Transit peptide</keyword>
<dbReference type="InterPro" id="IPR044878">
    <property type="entry name" value="UbiA_sf"/>
</dbReference>
<evidence type="ECO:0000256" key="4">
    <source>
        <dbReference type="ARBA" id="ARBA00022640"/>
    </source>
</evidence>
<dbReference type="PANTHER" id="PTHR43009:SF6">
    <property type="entry name" value="HOMOGENTISATE PHYTYLTRANSFERASE 1, CHLOROPLASTIC"/>
    <property type="match status" value="1"/>
</dbReference>
<keyword evidence="8" id="KW-1133">Transmembrane helix</keyword>
<proteinExistence type="evidence at transcript level"/>
<keyword evidence="3" id="KW-0150">Chloroplast</keyword>
<evidence type="ECO:0000256" key="6">
    <source>
        <dbReference type="ARBA" id="ARBA00022692"/>
    </source>
</evidence>
<accession>I1T8E5</accession>
<dbReference type="Gene3D" id="1.10.357.140">
    <property type="entry name" value="UbiA prenyltransferase"/>
    <property type="match status" value="1"/>
</dbReference>
<dbReference type="PANTHER" id="PTHR43009">
    <property type="entry name" value="HOMOGENTISATE SOLANESYLTRANSFERASE, CHLOROPLASTIC"/>
    <property type="match status" value="1"/>
</dbReference>
<dbReference type="Pfam" id="PF01040">
    <property type="entry name" value="UbiA"/>
    <property type="match status" value="1"/>
</dbReference>
<dbReference type="AlphaFoldDB" id="I1T8E5"/>
<keyword evidence="5 10" id="KW-0808">Transferase</keyword>
<keyword evidence="4" id="KW-0934">Plastid</keyword>
<comment type="subcellular location">
    <subcellularLocation>
        <location evidence="1">Plastid</location>
        <location evidence="1">Chloroplast membrane</location>
        <topology evidence="1">Multi-pass membrane protein</topology>
    </subcellularLocation>
</comment>
<evidence type="ECO:0000256" key="8">
    <source>
        <dbReference type="ARBA" id="ARBA00022989"/>
    </source>
</evidence>
<evidence type="ECO:0000256" key="9">
    <source>
        <dbReference type="ARBA" id="ARBA00023136"/>
    </source>
</evidence>
<dbReference type="GO" id="GO:0031969">
    <property type="term" value="C:chloroplast membrane"/>
    <property type="evidence" value="ECO:0007669"/>
    <property type="project" value="UniProtKB-SubCell"/>
</dbReference>
<gene>
    <name evidence="10" type="primary">3'DT-1</name>
</gene>
<name>I1T8E5_LUPAL</name>